<dbReference type="AlphaFoldDB" id="D0KSQ6"/>
<reference evidence="1" key="1">
    <citation type="submission" date="2009-10" db="EMBL/GenBank/DDBJ databases">
        <title>Complete sequence of Sulfolobus solfataricus 98/2.</title>
        <authorList>
            <consortium name="US DOE Joint Genome Institute"/>
            <person name="Lucas S."/>
            <person name="Copeland A."/>
            <person name="Lapidus A."/>
            <person name="Glavina del Rio T."/>
            <person name="Tice H."/>
            <person name="Bruce D."/>
            <person name="Goodwin L."/>
            <person name="Pitluck S."/>
            <person name="Munk A.C."/>
            <person name="Brettin T."/>
            <person name="Detter J.C."/>
            <person name="Han C."/>
            <person name="Tapia R."/>
            <person name="Larimer F."/>
            <person name="Land M."/>
            <person name="Hauser L."/>
            <person name="Kyrpides N."/>
            <person name="Ovchinnikova G."/>
            <person name="Mead D."/>
        </authorList>
    </citation>
    <scope>NUCLEOTIDE SEQUENCE [LARGE SCALE GENOMIC DNA]</scope>
    <source>
        <strain evidence="1">98/2</strain>
    </source>
</reference>
<dbReference type="RefSeq" id="WP_014511565.1">
    <property type="nucleotide sequence ID" value="NZ_ACUK01000368.1"/>
</dbReference>
<protein>
    <submittedName>
        <fullName evidence="1">Uncharacterized protein</fullName>
    </submittedName>
</protein>
<organism evidence="1">
    <name type="scientific">Saccharolobus solfataricus (strain 98/2)</name>
    <name type="common">Sulfolobus solfataricus</name>
    <dbReference type="NCBI Taxonomy" id="555311"/>
    <lineage>
        <taxon>Archaea</taxon>
        <taxon>Thermoproteota</taxon>
        <taxon>Thermoprotei</taxon>
        <taxon>Sulfolobales</taxon>
        <taxon>Sulfolobaceae</taxon>
        <taxon>Saccharolobus</taxon>
    </lineage>
</organism>
<gene>
    <name evidence="1" type="ordered locus">Ssol_1548</name>
</gene>
<dbReference type="GeneID" id="38468204"/>
<dbReference type="EMBL" id="CP001800">
    <property type="protein sequence ID" value="ACX91775.1"/>
    <property type="molecule type" value="Genomic_DNA"/>
</dbReference>
<accession>D0KSQ6</accession>
<name>D0KSQ6_SACS9</name>
<dbReference type="KEGG" id="sol:Ssol_1548"/>
<evidence type="ECO:0000313" key="1">
    <source>
        <dbReference type="EMBL" id="ACX91775.1"/>
    </source>
</evidence>
<sequence>MYVIQVENKDAEELIKVARKNNDLRLVKAVFVTDNEKLVAALKRHYNIIVLKQDLII</sequence>
<dbReference type="HOGENOM" id="CLU_2985857_0_0_2"/>
<proteinExistence type="predicted"/>